<evidence type="ECO:0000313" key="2">
    <source>
        <dbReference type="Proteomes" id="UP001152795"/>
    </source>
</evidence>
<evidence type="ECO:0000313" key="1">
    <source>
        <dbReference type="EMBL" id="CAB3977563.1"/>
    </source>
</evidence>
<proteinExistence type="predicted"/>
<gene>
    <name evidence="1" type="ORF">PACLA_8A058958</name>
</gene>
<name>A0A6S7FL94_PARCT</name>
<dbReference type="AlphaFoldDB" id="A0A6S7FL94"/>
<sequence>MECYGYQWSVIDSYGVLWIPVECYRIAMECYGYRGVLQIAMECYGYQWSAIDSYGVLDTLECGVSRSSDEDVDRAETTDCKDPEGIRDAVILGITNNASQHHPIEREIEDIKRKAEEGFHT</sequence>
<keyword evidence="2" id="KW-1185">Reference proteome</keyword>
<organism evidence="1 2">
    <name type="scientific">Paramuricea clavata</name>
    <name type="common">Red gorgonian</name>
    <name type="synonym">Violescent sea-whip</name>
    <dbReference type="NCBI Taxonomy" id="317549"/>
    <lineage>
        <taxon>Eukaryota</taxon>
        <taxon>Metazoa</taxon>
        <taxon>Cnidaria</taxon>
        <taxon>Anthozoa</taxon>
        <taxon>Octocorallia</taxon>
        <taxon>Malacalcyonacea</taxon>
        <taxon>Plexauridae</taxon>
        <taxon>Paramuricea</taxon>
    </lineage>
</organism>
<comment type="caution">
    <text evidence="1">The sequence shown here is derived from an EMBL/GenBank/DDBJ whole genome shotgun (WGS) entry which is preliminary data.</text>
</comment>
<reference evidence="1" key="1">
    <citation type="submission" date="2020-04" db="EMBL/GenBank/DDBJ databases">
        <authorList>
            <person name="Alioto T."/>
            <person name="Alioto T."/>
            <person name="Gomez Garrido J."/>
        </authorList>
    </citation>
    <scope>NUCLEOTIDE SEQUENCE</scope>
    <source>
        <strain evidence="1">A484AB</strain>
    </source>
</reference>
<protein>
    <submittedName>
        <fullName evidence="1">Uncharacterized protein</fullName>
    </submittedName>
</protein>
<accession>A0A6S7FL94</accession>
<dbReference type="EMBL" id="CACRXK020000055">
    <property type="protein sequence ID" value="CAB3977563.1"/>
    <property type="molecule type" value="Genomic_DNA"/>
</dbReference>
<dbReference type="Proteomes" id="UP001152795">
    <property type="component" value="Unassembled WGS sequence"/>
</dbReference>